<dbReference type="EC" id="3.2.1.14" evidence="2"/>
<dbReference type="InterPro" id="IPR011583">
    <property type="entry name" value="Chitinase_II/V-like_cat"/>
</dbReference>
<gene>
    <name evidence="9" type="ORF">GRF29_28g1476951</name>
</gene>
<dbReference type="GO" id="GO:0006032">
    <property type="term" value="P:chitin catabolic process"/>
    <property type="evidence" value="ECO:0007669"/>
    <property type="project" value="TreeGrafter"/>
</dbReference>
<dbReference type="SMART" id="SM00636">
    <property type="entry name" value="Glyco_18"/>
    <property type="match status" value="1"/>
</dbReference>
<organism evidence="9 10">
    <name type="scientific">Pseudopithomyces chartarum</name>
    <dbReference type="NCBI Taxonomy" id="1892770"/>
    <lineage>
        <taxon>Eukaryota</taxon>
        <taxon>Fungi</taxon>
        <taxon>Dikarya</taxon>
        <taxon>Ascomycota</taxon>
        <taxon>Pezizomycotina</taxon>
        <taxon>Dothideomycetes</taxon>
        <taxon>Pleosporomycetidae</taxon>
        <taxon>Pleosporales</taxon>
        <taxon>Massarineae</taxon>
        <taxon>Didymosphaeriaceae</taxon>
        <taxon>Pseudopithomyces</taxon>
    </lineage>
</organism>
<feature type="chain" id="PRO_5042883041" description="chitinase" evidence="6">
    <location>
        <begin position="19"/>
        <end position="536"/>
    </location>
</feature>
<dbReference type="GO" id="GO:0008061">
    <property type="term" value="F:chitin binding"/>
    <property type="evidence" value="ECO:0007669"/>
    <property type="project" value="UniProtKB-UniRule"/>
</dbReference>
<keyword evidence="6" id="KW-0732">Signal</keyword>
<feature type="domain" description="GH18" evidence="8">
    <location>
        <begin position="18"/>
        <end position="423"/>
    </location>
</feature>
<keyword evidence="10" id="KW-1185">Reference proteome</keyword>
<evidence type="ECO:0000313" key="9">
    <source>
        <dbReference type="EMBL" id="KAK3213920.1"/>
    </source>
</evidence>
<dbReference type="GO" id="GO:0005975">
    <property type="term" value="P:carbohydrate metabolic process"/>
    <property type="evidence" value="ECO:0007669"/>
    <property type="project" value="InterPro"/>
</dbReference>
<evidence type="ECO:0000256" key="2">
    <source>
        <dbReference type="ARBA" id="ARBA00012729"/>
    </source>
</evidence>
<evidence type="ECO:0000313" key="10">
    <source>
        <dbReference type="Proteomes" id="UP001280581"/>
    </source>
</evidence>
<evidence type="ECO:0000256" key="3">
    <source>
        <dbReference type="ARBA" id="ARBA00022669"/>
    </source>
</evidence>
<comment type="caution">
    <text evidence="4">Lacks conserved residue(s) required for the propagation of feature annotation.</text>
</comment>
<dbReference type="Gene3D" id="3.10.50.10">
    <property type="match status" value="1"/>
</dbReference>
<dbReference type="InterPro" id="IPR017853">
    <property type="entry name" value="GH"/>
</dbReference>
<dbReference type="Gene3D" id="3.30.60.10">
    <property type="entry name" value="Endochitinase-like"/>
    <property type="match status" value="1"/>
</dbReference>
<dbReference type="InterPro" id="IPR036861">
    <property type="entry name" value="Endochitinase-like_sf"/>
</dbReference>
<dbReference type="GO" id="GO:0008843">
    <property type="term" value="F:endochitinase activity"/>
    <property type="evidence" value="ECO:0007669"/>
    <property type="project" value="UniProtKB-EC"/>
</dbReference>
<dbReference type="InterPro" id="IPR029070">
    <property type="entry name" value="Chitinase_insertion_sf"/>
</dbReference>
<dbReference type="InterPro" id="IPR001223">
    <property type="entry name" value="Glyco_hydro18_cat"/>
</dbReference>
<evidence type="ECO:0000256" key="1">
    <source>
        <dbReference type="ARBA" id="ARBA00008682"/>
    </source>
</evidence>
<feature type="signal peptide" evidence="6">
    <location>
        <begin position="1"/>
        <end position="18"/>
    </location>
</feature>
<dbReference type="CDD" id="cd00035">
    <property type="entry name" value="ChtBD1"/>
    <property type="match status" value="1"/>
</dbReference>
<accession>A0AAN6RHX5</accession>
<evidence type="ECO:0000256" key="5">
    <source>
        <dbReference type="SAM" id="MobiDB-lite"/>
    </source>
</evidence>
<feature type="disulfide bond" evidence="4">
    <location>
        <begin position="312"/>
        <end position="326"/>
    </location>
</feature>
<evidence type="ECO:0000259" key="7">
    <source>
        <dbReference type="PROSITE" id="PS50941"/>
    </source>
</evidence>
<reference evidence="9 10" key="1">
    <citation type="submission" date="2021-02" db="EMBL/GenBank/DDBJ databases">
        <title>Genome assembly of Pseudopithomyces chartarum.</title>
        <authorList>
            <person name="Jauregui R."/>
            <person name="Singh J."/>
            <person name="Voisey C."/>
        </authorList>
    </citation>
    <scope>NUCLEOTIDE SEQUENCE [LARGE SCALE GENOMIC DNA]</scope>
    <source>
        <strain evidence="9 10">AGR01</strain>
    </source>
</reference>
<dbReference type="InterPro" id="IPR050314">
    <property type="entry name" value="Glycosyl_Hydrlase_18"/>
</dbReference>
<dbReference type="GO" id="GO:0005576">
    <property type="term" value="C:extracellular region"/>
    <property type="evidence" value="ECO:0007669"/>
    <property type="project" value="TreeGrafter"/>
</dbReference>
<dbReference type="EMBL" id="WVTA01000004">
    <property type="protein sequence ID" value="KAK3213920.1"/>
    <property type="molecule type" value="Genomic_DNA"/>
</dbReference>
<feature type="region of interest" description="Disordered" evidence="5">
    <location>
        <begin position="513"/>
        <end position="536"/>
    </location>
</feature>
<evidence type="ECO:0000256" key="4">
    <source>
        <dbReference type="PROSITE-ProRule" id="PRU00261"/>
    </source>
</evidence>
<comment type="similarity">
    <text evidence="1">Belongs to the glycosyl hydrolase 18 family. Chitinase class V subfamily.</text>
</comment>
<evidence type="ECO:0000259" key="8">
    <source>
        <dbReference type="PROSITE" id="PS51910"/>
    </source>
</evidence>
<dbReference type="PROSITE" id="PS50941">
    <property type="entry name" value="CHIT_BIND_I_2"/>
    <property type="match status" value="1"/>
</dbReference>
<keyword evidence="3 4" id="KW-0147">Chitin-binding</keyword>
<dbReference type="InterPro" id="IPR001002">
    <property type="entry name" value="Chitin-bd_1"/>
</dbReference>
<dbReference type="PANTHER" id="PTHR11177:SF337">
    <property type="entry name" value="CHITINASE"/>
    <property type="match status" value="1"/>
</dbReference>
<dbReference type="PANTHER" id="PTHR11177">
    <property type="entry name" value="CHITINASE"/>
    <property type="match status" value="1"/>
</dbReference>
<comment type="caution">
    <text evidence="9">The sequence shown here is derived from an EMBL/GenBank/DDBJ whole genome shotgun (WGS) entry which is preliminary data.</text>
</comment>
<dbReference type="Gene3D" id="3.20.20.80">
    <property type="entry name" value="Glycosidases"/>
    <property type="match status" value="2"/>
</dbReference>
<feature type="domain" description="Chitin-binding type-1" evidence="7">
    <location>
        <begin position="297"/>
        <end position="340"/>
    </location>
</feature>
<dbReference type="Proteomes" id="UP001280581">
    <property type="component" value="Unassembled WGS sequence"/>
</dbReference>
<sequence length="536" mass="57175">MRFTLLSLGALLLATVQARFVMYADEWHPTRPTTKAQRGTIDHVVLAFAMANNTAAFQPKVPISTIRSEFENAKVMIAVGGWGDTIGFSQAAKDETAIQKFANDIKTMLATTGADGVDIDWEYPGGNGADYKETPNSAKTSEIEAFPKVLAAIRKTIGPSKILSIAVPGKKIDMIAYTKETGPKIWPSVDYINLMAYDLMNRRDTKTAHHTSVQGALDVVKNYLDIGAPASKMNLGFAFYAKYFQTTGSGSGSALGAPIVQAEDPITGKDSLTSGAWTFEPAHMNPVDNSTLKPSYDGTCGPDKGTKCASGCCSQYGNCGSSPEHCGGGCWHAFGTGCTDPDVAGSWQLAASEGVADKKLGGQYYFDAANKLFWTWDSPEFIAEKFEKIVRKYKLGGAMAWSLGEDSADWSHIQKISEELGKGGYATPGSDDGAEEVEYPAEDGAPVVGGSVTTLVTVTTSTERTTSTVHATKSTGYQVVNVDGGETAELEADAGADADADADDGWEYYYTDEEGNEYETVPNDGVDRKAAVQACK</sequence>
<dbReference type="SUPFAM" id="SSF51445">
    <property type="entry name" value="(Trans)glycosidases"/>
    <property type="match status" value="1"/>
</dbReference>
<dbReference type="Pfam" id="PF00704">
    <property type="entry name" value="Glyco_hydro_18"/>
    <property type="match status" value="1"/>
</dbReference>
<proteinExistence type="inferred from homology"/>
<keyword evidence="4" id="KW-1015">Disulfide bond</keyword>
<dbReference type="AlphaFoldDB" id="A0AAN6RHX5"/>
<protein>
    <recommendedName>
        <fullName evidence="2">chitinase</fullName>
        <ecNumber evidence="2">3.2.1.14</ecNumber>
    </recommendedName>
</protein>
<evidence type="ECO:0000256" key="6">
    <source>
        <dbReference type="SAM" id="SignalP"/>
    </source>
</evidence>
<dbReference type="PROSITE" id="PS51910">
    <property type="entry name" value="GH18_2"/>
    <property type="match status" value="1"/>
</dbReference>
<name>A0AAN6RHX5_9PLEO</name>